<evidence type="ECO:0000313" key="1">
    <source>
        <dbReference type="EMBL" id="MFB9573145.1"/>
    </source>
</evidence>
<protein>
    <submittedName>
        <fullName evidence="1">Uncharacterized protein</fullName>
    </submittedName>
</protein>
<sequence>MTGRRSAVPRDVWCYYGQPPGSIVVHTLGALIDSRARRIAAPPVGVLTALEAARAADCEVLTSSKR</sequence>
<reference evidence="1 2" key="1">
    <citation type="submission" date="2024-09" db="EMBL/GenBank/DDBJ databases">
        <authorList>
            <person name="Sun Q."/>
            <person name="Mori K."/>
        </authorList>
    </citation>
    <scope>NUCLEOTIDE SEQUENCE [LARGE SCALE GENOMIC DNA]</scope>
    <source>
        <strain evidence="1 2">JCM 3331</strain>
    </source>
</reference>
<evidence type="ECO:0000313" key="2">
    <source>
        <dbReference type="Proteomes" id="UP001589710"/>
    </source>
</evidence>
<comment type="caution">
    <text evidence="1">The sequence shown here is derived from an EMBL/GenBank/DDBJ whole genome shotgun (WGS) entry which is preliminary data.</text>
</comment>
<dbReference type="Proteomes" id="UP001589710">
    <property type="component" value="Unassembled WGS sequence"/>
</dbReference>
<organism evidence="1 2">
    <name type="scientific">Streptomyces yanii</name>
    <dbReference type="NCBI Taxonomy" id="78510"/>
    <lineage>
        <taxon>Bacteria</taxon>
        <taxon>Bacillati</taxon>
        <taxon>Actinomycetota</taxon>
        <taxon>Actinomycetes</taxon>
        <taxon>Kitasatosporales</taxon>
        <taxon>Streptomycetaceae</taxon>
        <taxon>Streptomyces</taxon>
    </lineage>
</organism>
<keyword evidence="2" id="KW-1185">Reference proteome</keyword>
<dbReference type="EMBL" id="JBHMCG010000056">
    <property type="protein sequence ID" value="MFB9573145.1"/>
    <property type="molecule type" value="Genomic_DNA"/>
</dbReference>
<dbReference type="RefSeq" id="WP_345519987.1">
    <property type="nucleotide sequence ID" value="NZ_BAAAXD010000055.1"/>
</dbReference>
<name>A0ABV5R5N6_9ACTN</name>
<accession>A0ABV5R5N6</accession>
<gene>
    <name evidence="1" type="ORF">ACFFTL_12660</name>
</gene>
<proteinExistence type="predicted"/>